<organism evidence="13 14">
    <name type="scientific">Hymenobacter bucti</name>
    <dbReference type="NCBI Taxonomy" id="1844114"/>
    <lineage>
        <taxon>Bacteria</taxon>
        <taxon>Pseudomonadati</taxon>
        <taxon>Bacteroidota</taxon>
        <taxon>Cytophagia</taxon>
        <taxon>Cytophagales</taxon>
        <taxon>Hymenobacteraceae</taxon>
        <taxon>Hymenobacter</taxon>
    </lineage>
</organism>
<evidence type="ECO:0000256" key="8">
    <source>
        <dbReference type="ARBA" id="ARBA00023125"/>
    </source>
</evidence>
<keyword evidence="5" id="KW-0378">Hydrolase</keyword>
<feature type="domain" description="SF4 helicase" evidence="12">
    <location>
        <begin position="181"/>
        <end position="456"/>
    </location>
</feature>
<evidence type="ECO:0000256" key="7">
    <source>
        <dbReference type="ARBA" id="ARBA00022840"/>
    </source>
</evidence>
<dbReference type="Proteomes" id="UP001597197">
    <property type="component" value="Unassembled WGS sequence"/>
</dbReference>
<evidence type="ECO:0000313" key="14">
    <source>
        <dbReference type="Proteomes" id="UP001597197"/>
    </source>
</evidence>
<name>A0ABW4QXH2_9BACT</name>
<evidence type="ECO:0000256" key="4">
    <source>
        <dbReference type="ARBA" id="ARBA00022741"/>
    </source>
</evidence>
<keyword evidence="14" id="KW-1185">Reference proteome</keyword>
<dbReference type="Pfam" id="PF00772">
    <property type="entry name" value="DnaB"/>
    <property type="match status" value="1"/>
</dbReference>
<evidence type="ECO:0000256" key="5">
    <source>
        <dbReference type="ARBA" id="ARBA00022801"/>
    </source>
</evidence>
<dbReference type="Gene3D" id="1.10.860.10">
    <property type="entry name" value="DNAb Helicase, Chain A"/>
    <property type="match status" value="1"/>
</dbReference>
<dbReference type="PROSITE" id="PS51199">
    <property type="entry name" value="SF4_HELICASE"/>
    <property type="match status" value="1"/>
</dbReference>
<keyword evidence="8" id="KW-0238">DNA-binding</keyword>
<keyword evidence="2" id="KW-0639">Primosome</keyword>
<dbReference type="EMBL" id="JBHUFD010000006">
    <property type="protein sequence ID" value="MFD1874288.1"/>
    <property type="molecule type" value="Genomic_DNA"/>
</dbReference>
<dbReference type="EC" id="5.6.2.3" evidence="10"/>
<dbReference type="InterPro" id="IPR036185">
    <property type="entry name" value="DNA_heli_DnaB-like_N_sf"/>
</dbReference>
<dbReference type="InterPro" id="IPR003593">
    <property type="entry name" value="AAA+_ATPase"/>
</dbReference>
<dbReference type="RefSeq" id="WP_382315953.1">
    <property type="nucleotide sequence ID" value="NZ_JBHUFD010000006.1"/>
</dbReference>
<sequence>MSANSTLAPDLKSRKLEAAILGAALQESSALRVLMDTLGTNPDIFHNPTHQIVYHAMCALSQEGHAVDMLTVIEKLDAIGKLQTAGGQGAVCALTQDISGAAHIITHCRFLQEQYVRRRALATFQQGLVRAADKQSDVFDLVAALQQAADSLQRVLQEKRPRYVGHYLDAEVQAIIKAAATPQGLTGVATGLTALDKVTGGWQKSDLIIVAGRPGMGKTSFLLAVGKHAACTGKKGAIFTLEVSSRQLITKLIATEAGYSTSQLKRGLFDGKLDEAYAIAEKVESLRTLGLLLDDPTELTISALRAKAIQLKAEENIEWLAVDYLQLMKGDKISSKAAIREQEISSISRGLKQLAKELEIPIIALSQLSREVEKRDKTKRPQLSDLRESGALEQDADIVIFLYRPEYYHIMNDEEGNSTIDVTEVLIAKHRNGSTADVAVRSVMKYGRYEDLTTPQWE</sequence>
<evidence type="ECO:0000256" key="2">
    <source>
        <dbReference type="ARBA" id="ARBA00022515"/>
    </source>
</evidence>
<comment type="caution">
    <text evidence="13">The sequence shown here is derived from an EMBL/GenBank/DDBJ whole genome shotgun (WGS) entry which is preliminary data.</text>
</comment>
<dbReference type="InterPro" id="IPR007693">
    <property type="entry name" value="DNA_helicase_DnaB-like_N"/>
</dbReference>
<comment type="similarity">
    <text evidence="1">Belongs to the helicase family. DnaB subfamily.</text>
</comment>
<evidence type="ECO:0000256" key="6">
    <source>
        <dbReference type="ARBA" id="ARBA00022806"/>
    </source>
</evidence>
<evidence type="ECO:0000256" key="9">
    <source>
        <dbReference type="ARBA" id="ARBA00023235"/>
    </source>
</evidence>
<evidence type="ECO:0000259" key="12">
    <source>
        <dbReference type="PROSITE" id="PS51199"/>
    </source>
</evidence>
<reference evidence="14" key="1">
    <citation type="journal article" date="2019" name="Int. J. Syst. Evol. Microbiol.">
        <title>The Global Catalogue of Microorganisms (GCM) 10K type strain sequencing project: providing services to taxonomists for standard genome sequencing and annotation.</title>
        <authorList>
            <consortium name="The Broad Institute Genomics Platform"/>
            <consortium name="The Broad Institute Genome Sequencing Center for Infectious Disease"/>
            <person name="Wu L."/>
            <person name="Ma J."/>
        </authorList>
    </citation>
    <scope>NUCLEOTIDE SEQUENCE [LARGE SCALE GENOMIC DNA]</scope>
    <source>
        <strain evidence="14">CGMCC 1.15795</strain>
    </source>
</reference>
<evidence type="ECO:0000256" key="11">
    <source>
        <dbReference type="ARBA" id="ARBA00048954"/>
    </source>
</evidence>
<evidence type="ECO:0000256" key="1">
    <source>
        <dbReference type="ARBA" id="ARBA00008428"/>
    </source>
</evidence>
<keyword evidence="6 13" id="KW-0347">Helicase</keyword>
<dbReference type="SUPFAM" id="SSF52540">
    <property type="entry name" value="P-loop containing nucleoside triphosphate hydrolases"/>
    <property type="match status" value="1"/>
</dbReference>
<keyword evidence="4" id="KW-0547">Nucleotide-binding</keyword>
<gene>
    <name evidence="13" type="ORF">ACFSDX_17720</name>
</gene>
<dbReference type="InterPro" id="IPR027417">
    <property type="entry name" value="P-loop_NTPase"/>
</dbReference>
<proteinExistence type="inferred from homology"/>
<dbReference type="InterPro" id="IPR016136">
    <property type="entry name" value="DNA_helicase_N/primase_C"/>
</dbReference>
<dbReference type="PANTHER" id="PTHR30153">
    <property type="entry name" value="REPLICATIVE DNA HELICASE DNAB"/>
    <property type="match status" value="1"/>
</dbReference>
<dbReference type="CDD" id="cd00984">
    <property type="entry name" value="DnaB_C"/>
    <property type="match status" value="1"/>
</dbReference>
<dbReference type="Pfam" id="PF03796">
    <property type="entry name" value="DnaB_C"/>
    <property type="match status" value="1"/>
</dbReference>
<dbReference type="PANTHER" id="PTHR30153:SF2">
    <property type="entry name" value="REPLICATIVE DNA HELICASE"/>
    <property type="match status" value="1"/>
</dbReference>
<dbReference type="InterPro" id="IPR007694">
    <property type="entry name" value="DNA_helicase_DnaB-like_C"/>
</dbReference>
<evidence type="ECO:0000313" key="13">
    <source>
        <dbReference type="EMBL" id="MFD1874288.1"/>
    </source>
</evidence>
<dbReference type="SMART" id="SM00382">
    <property type="entry name" value="AAA"/>
    <property type="match status" value="1"/>
</dbReference>
<accession>A0ABW4QXH2</accession>
<dbReference type="SUPFAM" id="SSF48024">
    <property type="entry name" value="N-terminal domain of DnaB helicase"/>
    <property type="match status" value="1"/>
</dbReference>
<dbReference type="Gene3D" id="3.40.50.300">
    <property type="entry name" value="P-loop containing nucleotide triphosphate hydrolases"/>
    <property type="match status" value="1"/>
</dbReference>
<keyword evidence="7" id="KW-0067">ATP-binding</keyword>
<comment type="catalytic activity">
    <reaction evidence="11">
        <text>ATP + H2O = ADP + phosphate + H(+)</text>
        <dbReference type="Rhea" id="RHEA:13065"/>
        <dbReference type="ChEBI" id="CHEBI:15377"/>
        <dbReference type="ChEBI" id="CHEBI:15378"/>
        <dbReference type="ChEBI" id="CHEBI:30616"/>
        <dbReference type="ChEBI" id="CHEBI:43474"/>
        <dbReference type="ChEBI" id="CHEBI:456216"/>
        <dbReference type="EC" id="5.6.2.3"/>
    </reaction>
</comment>
<evidence type="ECO:0000256" key="3">
    <source>
        <dbReference type="ARBA" id="ARBA00022705"/>
    </source>
</evidence>
<protein>
    <recommendedName>
        <fullName evidence="10">DNA 5'-3' helicase</fullName>
        <ecNumber evidence="10">5.6.2.3</ecNumber>
    </recommendedName>
</protein>
<keyword evidence="3" id="KW-0235">DNA replication</keyword>
<evidence type="ECO:0000256" key="10">
    <source>
        <dbReference type="ARBA" id="ARBA00044969"/>
    </source>
</evidence>
<keyword evidence="9" id="KW-0413">Isomerase</keyword>
<dbReference type="GO" id="GO:0004386">
    <property type="term" value="F:helicase activity"/>
    <property type="evidence" value="ECO:0007669"/>
    <property type="project" value="UniProtKB-KW"/>
</dbReference>